<dbReference type="AlphaFoldDB" id="A0A183MS63"/>
<sequence length="380" mass="42919">MKTSTSEGKHEIQWTSRKQLDDLDFADELALLSHTQQQMHKKTTSVAAVSAAIGLNIHKGKSKILRYNTACTNPITIDGEDLEDVKTFTYFGSIIDEQGGSDADLKARIGKARAAYLQLRNIWNSKQLSTDNRVSIFNTNVKTVLLYGAKTWRTTKAIIQKIQALLSQTQHQMQEKTTSVAAASAAVVHNIHKGKSKILRYNRACNNPIIINGEGLQDVKTFAYLGCIIDEHGGSDANVKARIGKARAAYLQLKDIWNSKRLSTDNSFKIFNTNVKTVLLYGAKTWRTTKVIIQKIQVFINSCLREILRVRCPDTISNNELWERTNHIPAEEGIRKKRCKWIGHTLRKSLNCVTSQALTWSLQGQRRRGRPKTHYAGKWK</sequence>
<evidence type="ECO:0000313" key="2">
    <source>
        <dbReference type="Proteomes" id="UP000277204"/>
    </source>
</evidence>
<protein>
    <submittedName>
        <fullName evidence="1">Uncharacterized protein</fullName>
    </submittedName>
</protein>
<dbReference type="Proteomes" id="UP000277204">
    <property type="component" value="Unassembled WGS sequence"/>
</dbReference>
<dbReference type="Pfam" id="PF20049">
    <property type="entry name" value="DUF6451"/>
    <property type="match status" value="2"/>
</dbReference>
<organism evidence="1 2">
    <name type="scientific">Schistosoma margrebowiei</name>
    <dbReference type="NCBI Taxonomy" id="48269"/>
    <lineage>
        <taxon>Eukaryota</taxon>
        <taxon>Metazoa</taxon>
        <taxon>Spiralia</taxon>
        <taxon>Lophotrochozoa</taxon>
        <taxon>Platyhelminthes</taxon>
        <taxon>Trematoda</taxon>
        <taxon>Digenea</taxon>
        <taxon>Strigeidida</taxon>
        <taxon>Schistosomatoidea</taxon>
        <taxon>Schistosomatidae</taxon>
        <taxon>Schistosoma</taxon>
    </lineage>
</organism>
<gene>
    <name evidence="1" type="ORF">SMRZ_LOCUS18888</name>
</gene>
<evidence type="ECO:0000313" key="1">
    <source>
        <dbReference type="EMBL" id="VDP29563.1"/>
    </source>
</evidence>
<keyword evidence="2" id="KW-1185">Reference proteome</keyword>
<reference evidence="1 2" key="1">
    <citation type="submission" date="2018-11" db="EMBL/GenBank/DDBJ databases">
        <authorList>
            <consortium name="Pathogen Informatics"/>
        </authorList>
    </citation>
    <scope>NUCLEOTIDE SEQUENCE [LARGE SCALE GENOMIC DNA]</scope>
    <source>
        <strain evidence="1 2">Zambia</strain>
    </source>
</reference>
<accession>A0A183MS63</accession>
<name>A0A183MS63_9TREM</name>
<dbReference type="EMBL" id="UZAI01017791">
    <property type="protein sequence ID" value="VDP29563.1"/>
    <property type="molecule type" value="Genomic_DNA"/>
</dbReference>
<dbReference type="PANTHER" id="PTHR47027:SF25">
    <property type="entry name" value="REVERSE TRANSCRIPTASE DOMAIN-CONTAINING PROTEIN"/>
    <property type="match status" value="1"/>
</dbReference>
<dbReference type="PANTHER" id="PTHR47027">
    <property type="entry name" value="REVERSE TRANSCRIPTASE DOMAIN-CONTAINING PROTEIN"/>
    <property type="match status" value="1"/>
</dbReference>
<proteinExistence type="predicted"/>
<dbReference type="InterPro" id="IPR045609">
    <property type="entry name" value="DUF6451"/>
</dbReference>